<evidence type="ECO:0000313" key="24">
    <source>
        <dbReference type="Proteomes" id="UP001489004"/>
    </source>
</evidence>
<dbReference type="GO" id="GO:0005634">
    <property type="term" value="C:nucleus"/>
    <property type="evidence" value="ECO:0007669"/>
    <property type="project" value="UniProtKB-SubCell"/>
</dbReference>
<evidence type="ECO:0000313" key="23">
    <source>
        <dbReference type="EMBL" id="KAK9809962.1"/>
    </source>
</evidence>
<evidence type="ECO:0000256" key="6">
    <source>
        <dbReference type="ARBA" id="ARBA00022490"/>
    </source>
</evidence>
<evidence type="ECO:0000256" key="5">
    <source>
        <dbReference type="ARBA" id="ARBA00005988"/>
    </source>
</evidence>
<evidence type="ECO:0000256" key="16">
    <source>
        <dbReference type="ARBA" id="ARBA00024627"/>
    </source>
</evidence>
<dbReference type="Gene3D" id="3.40.630.10">
    <property type="entry name" value="Zn peptidases"/>
    <property type="match status" value="1"/>
</dbReference>
<dbReference type="InterPro" id="IPR000834">
    <property type="entry name" value="Peptidase_M14"/>
</dbReference>
<dbReference type="AlphaFoldDB" id="A0AAW1PN47"/>
<evidence type="ECO:0000256" key="14">
    <source>
        <dbReference type="ARBA" id="ARBA00024141"/>
    </source>
</evidence>
<keyword evidence="8" id="KW-0479">Metal-binding</keyword>
<keyword evidence="13" id="KW-0539">Nucleus</keyword>
<dbReference type="InterPro" id="IPR050821">
    <property type="entry name" value="Cytosolic_carboxypeptidase"/>
</dbReference>
<proteinExistence type="inferred from homology"/>
<comment type="catalytic activity">
    <reaction evidence="20">
        <text>gamma-L-glutamyl-L-glutamyl-[protein] + H2O = L-glutamyl-[protein] + L-glutamate</text>
        <dbReference type="Rhea" id="RHEA:60152"/>
        <dbReference type="Rhea" id="RHEA-COMP:10208"/>
        <dbReference type="Rhea" id="RHEA-COMP:15517"/>
        <dbReference type="ChEBI" id="CHEBI:15377"/>
        <dbReference type="ChEBI" id="CHEBI:29973"/>
        <dbReference type="ChEBI" id="CHEBI:29985"/>
        <dbReference type="ChEBI" id="CHEBI:143622"/>
    </reaction>
    <physiologicalReaction direction="left-to-right" evidence="20">
        <dbReference type="Rhea" id="RHEA:60153"/>
    </physiologicalReaction>
</comment>
<dbReference type="GO" id="GO:0004181">
    <property type="term" value="F:metallocarboxypeptidase activity"/>
    <property type="evidence" value="ECO:0007669"/>
    <property type="project" value="InterPro"/>
</dbReference>
<evidence type="ECO:0000256" key="12">
    <source>
        <dbReference type="ARBA" id="ARBA00023212"/>
    </source>
</evidence>
<organism evidence="23 24">
    <name type="scientific">[Myrmecia] bisecta</name>
    <dbReference type="NCBI Taxonomy" id="41462"/>
    <lineage>
        <taxon>Eukaryota</taxon>
        <taxon>Viridiplantae</taxon>
        <taxon>Chlorophyta</taxon>
        <taxon>core chlorophytes</taxon>
        <taxon>Trebouxiophyceae</taxon>
        <taxon>Trebouxiales</taxon>
        <taxon>Trebouxiaceae</taxon>
        <taxon>Myrmecia</taxon>
    </lineage>
</organism>
<dbReference type="Gene3D" id="2.60.40.3120">
    <property type="match status" value="1"/>
</dbReference>
<evidence type="ECO:0000256" key="7">
    <source>
        <dbReference type="ARBA" id="ARBA00022670"/>
    </source>
</evidence>
<evidence type="ECO:0000256" key="1">
    <source>
        <dbReference type="ARBA" id="ARBA00001947"/>
    </source>
</evidence>
<dbReference type="GO" id="GO:0030496">
    <property type="term" value="C:midbody"/>
    <property type="evidence" value="ECO:0007669"/>
    <property type="project" value="UniProtKB-SubCell"/>
</dbReference>
<dbReference type="InterPro" id="IPR034286">
    <property type="entry name" value="M14_AGBL5-like"/>
</dbReference>
<evidence type="ECO:0000256" key="2">
    <source>
        <dbReference type="ARBA" id="ARBA00004123"/>
    </source>
</evidence>
<dbReference type="GO" id="GO:0008270">
    <property type="term" value="F:zinc ion binding"/>
    <property type="evidence" value="ECO:0007669"/>
    <property type="project" value="InterPro"/>
</dbReference>
<comment type="subcellular location">
    <subcellularLocation>
        <location evidence="3">Cytoplasm</location>
        <location evidence="3">Cytoskeleton</location>
        <location evidence="3">Spindle</location>
    </subcellularLocation>
    <subcellularLocation>
        <location evidence="4">Midbody</location>
    </subcellularLocation>
    <subcellularLocation>
        <location evidence="2">Nucleus</location>
    </subcellularLocation>
</comment>
<dbReference type="EMBL" id="JALJOR010000010">
    <property type="protein sequence ID" value="KAK9809962.1"/>
    <property type="molecule type" value="Genomic_DNA"/>
</dbReference>
<comment type="caution">
    <text evidence="23">The sequence shown here is derived from an EMBL/GenBank/DDBJ whole genome shotgun (WGS) entry which is preliminary data.</text>
</comment>
<keyword evidence="24" id="KW-1185">Reference proteome</keyword>
<evidence type="ECO:0000256" key="18">
    <source>
        <dbReference type="ARBA" id="ARBA00032753"/>
    </source>
</evidence>
<evidence type="ECO:0000256" key="4">
    <source>
        <dbReference type="ARBA" id="ARBA00004214"/>
    </source>
</evidence>
<accession>A0AAW1PN47</accession>
<feature type="domain" description="Peptidase M14" evidence="22">
    <location>
        <begin position="185"/>
        <end position="508"/>
    </location>
</feature>
<reference evidence="23 24" key="1">
    <citation type="journal article" date="2024" name="Nat. Commun.">
        <title>Phylogenomics reveals the evolutionary origins of lichenization in chlorophyte algae.</title>
        <authorList>
            <person name="Puginier C."/>
            <person name="Libourel C."/>
            <person name="Otte J."/>
            <person name="Skaloud P."/>
            <person name="Haon M."/>
            <person name="Grisel S."/>
            <person name="Petersen M."/>
            <person name="Berrin J.G."/>
            <person name="Delaux P.M."/>
            <person name="Dal Grande F."/>
            <person name="Keller J."/>
        </authorList>
    </citation>
    <scope>NUCLEOTIDE SEQUENCE [LARGE SCALE GENOMIC DNA]</scope>
    <source>
        <strain evidence="23 24">SAG 2043</strain>
    </source>
</reference>
<dbReference type="GO" id="GO:0005819">
    <property type="term" value="C:spindle"/>
    <property type="evidence" value="ECO:0007669"/>
    <property type="project" value="UniProtKB-SubCell"/>
</dbReference>
<evidence type="ECO:0000256" key="3">
    <source>
        <dbReference type="ARBA" id="ARBA00004186"/>
    </source>
</evidence>
<comment type="similarity">
    <text evidence="5 21">Belongs to the peptidase M14 family.</text>
</comment>
<sequence length="591" mass="65290">MPGARRALAGAVRAADDQEATAPYNELVAGSTGSTPSFQAEYVYPEALPERSRHRWQVGEHSFRADFDSANLADIRATAYPNEYQAWICRDCQGTPVETPHRTWFHFSVAGVKKGEPVTITMMNMNKQAKLYAQDFRPVYRAHPSMQIWQRLRTRVVAKLVGEDLTVQLSHCFESCEETFFAFATPWSCSDNQALLDRLEGRLASTSGHIGQAQPIYKKRQLLQRSLDGRPIDLLTITDNQGASTHPAPAAPADVAGLFPEAESEGDCRTFPGRQVFFISARVHPGETPASHMLNGMLEFLLRPHDPRAIALRRLYVFKIVPMLNPDGVARGYTRCDSRGQNLNRCYRAPSQAEQPGIWAVKQLLSWYASHGQLAFYMDLHAHANKRGCFAYGNAMEGAAAVEALTFVKLAALNCPHFDFGACNFTEQNMSSRDKQGESKDGTGRVALFRETSLTHLYTVEANYNSSRLQNSVAAATTSGKEQVSPPSKLRQSAFYSMDSFWGMGRALLVAALDLSGTNSCSRLANTMFQDTDGVASWVRSCVKEMVGRKHAAVPALSQTTSEGISELPNGMVTRMAALRLAATCPQGRWR</sequence>
<evidence type="ECO:0000256" key="10">
    <source>
        <dbReference type="ARBA" id="ARBA00022833"/>
    </source>
</evidence>
<dbReference type="InterPro" id="IPR040626">
    <property type="entry name" value="Pepdidase_M14_N"/>
</dbReference>
<keyword evidence="10" id="KW-0862">Zinc</keyword>
<gene>
    <name evidence="23" type="ORF">WJX72_002678</name>
</gene>
<protein>
    <recommendedName>
        <fullName evidence="14">Cytosolic carboxypeptidase-like protein 5</fullName>
        <ecNumber evidence="17">3.4.17.24</ecNumber>
    </recommendedName>
    <alternativeName>
        <fullName evidence="19">ATP/GTP-binding protein-like 5</fullName>
    </alternativeName>
    <alternativeName>
        <fullName evidence="18">Protein deglutamylase CCP5</fullName>
    </alternativeName>
</protein>
<dbReference type="PANTHER" id="PTHR12756">
    <property type="entry name" value="CYTOSOLIC CARBOXYPEPTIDASE"/>
    <property type="match status" value="1"/>
</dbReference>
<comment type="catalytic activity">
    <reaction evidence="16">
        <text>C-terminal L-alpha-aminoacyl-L-glutamyl-[tubulin] + H2O = C-terminal L-alpha-aminoacyl-[tubulin] + L-glutamate</text>
        <dbReference type="Rhea" id="RHEA:63796"/>
        <dbReference type="Rhea" id="RHEA-COMP:16436"/>
        <dbReference type="Rhea" id="RHEA-COMP:16437"/>
        <dbReference type="ChEBI" id="CHEBI:15377"/>
        <dbReference type="ChEBI" id="CHEBI:29985"/>
        <dbReference type="ChEBI" id="CHEBI:90782"/>
        <dbReference type="ChEBI" id="CHEBI:149556"/>
        <dbReference type="EC" id="3.4.17.24"/>
    </reaction>
    <physiologicalReaction direction="left-to-right" evidence="16">
        <dbReference type="Rhea" id="RHEA:63797"/>
    </physiologicalReaction>
</comment>
<evidence type="ECO:0000256" key="20">
    <source>
        <dbReference type="ARBA" id="ARBA00047714"/>
    </source>
</evidence>
<evidence type="ECO:0000256" key="13">
    <source>
        <dbReference type="ARBA" id="ARBA00023242"/>
    </source>
</evidence>
<keyword evidence="7" id="KW-0645">Protease</keyword>
<dbReference type="Pfam" id="PF00246">
    <property type="entry name" value="Peptidase_M14"/>
    <property type="match status" value="1"/>
</dbReference>
<comment type="cofactor">
    <cofactor evidence="1">
        <name>Zn(2+)</name>
        <dbReference type="ChEBI" id="CHEBI:29105"/>
    </cofactor>
</comment>
<dbReference type="Pfam" id="PF18027">
    <property type="entry name" value="Pepdidase_M14_N"/>
    <property type="match status" value="1"/>
</dbReference>
<dbReference type="EC" id="3.4.17.24" evidence="17"/>
<evidence type="ECO:0000256" key="17">
    <source>
        <dbReference type="ARBA" id="ARBA00026108"/>
    </source>
</evidence>
<evidence type="ECO:0000256" key="21">
    <source>
        <dbReference type="PROSITE-ProRule" id="PRU01379"/>
    </source>
</evidence>
<evidence type="ECO:0000256" key="11">
    <source>
        <dbReference type="ARBA" id="ARBA00023049"/>
    </source>
</evidence>
<dbReference type="GO" id="GO:0006508">
    <property type="term" value="P:proteolysis"/>
    <property type="evidence" value="ECO:0007669"/>
    <property type="project" value="UniProtKB-KW"/>
</dbReference>
<dbReference type="PROSITE" id="PS52035">
    <property type="entry name" value="PEPTIDASE_M14"/>
    <property type="match status" value="1"/>
</dbReference>
<name>A0AAW1PN47_9CHLO</name>
<keyword evidence="12" id="KW-0206">Cytoskeleton</keyword>
<feature type="active site" description="Proton donor/acceptor" evidence="21">
    <location>
        <position position="461"/>
    </location>
</feature>
<keyword evidence="11" id="KW-0482">Metalloprotease</keyword>
<dbReference type="Proteomes" id="UP001489004">
    <property type="component" value="Unassembled WGS sequence"/>
</dbReference>
<evidence type="ECO:0000259" key="22">
    <source>
        <dbReference type="PROSITE" id="PS52035"/>
    </source>
</evidence>
<dbReference type="CDD" id="cd06236">
    <property type="entry name" value="M14_AGBL5_like"/>
    <property type="match status" value="1"/>
</dbReference>
<keyword evidence="9" id="KW-0378">Hydrolase</keyword>
<dbReference type="SUPFAM" id="SSF53187">
    <property type="entry name" value="Zn-dependent exopeptidases"/>
    <property type="match status" value="1"/>
</dbReference>
<comment type="catalytic activity">
    <reaction evidence="15">
        <text>C-terminal L-alpha-aminoacyl-L-glutamyl-L-glutamyl-[tubulin] + H2O = C-terminal L-alpha-aminoacyl-L-glutamyl-[tubulin] + L-glutamate</text>
        <dbReference type="Rhea" id="RHEA:63792"/>
        <dbReference type="Rhea" id="RHEA-COMP:16435"/>
        <dbReference type="Rhea" id="RHEA-COMP:16436"/>
        <dbReference type="ChEBI" id="CHEBI:15377"/>
        <dbReference type="ChEBI" id="CHEBI:29985"/>
        <dbReference type="ChEBI" id="CHEBI:149555"/>
        <dbReference type="ChEBI" id="CHEBI:149556"/>
        <dbReference type="EC" id="3.4.17.24"/>
    </reaction>
    <physiologicalReaction direction="left-to-right" evidence="15">
        <dbReference type="Rhea" id="RHEA:63793"/>
    </physiologicalReaction>
</comment>
<keyword evidence="6" id="KW-0963">Cytoplasm</keyword>
<evidence type="ECO:0000256" key="19">
    <source>
        <dbReference type="ARBA" id="ARBA00032928"/>
    </source>
</evidence>
<evidence type="ECO:0000256" key="9">
    <source>
        <dbReference type="ARBA" id="ARBA00022801"/>
    </source>
</evidence>
<evidence type="ECO:0000256" key="8">
    <source>
        <dbReference type="ARBA" id="ARBA00022723"/>
    </source>
</evidence>
<evidence type="ECO:0000256" key="15">
    <source>
        <dbReference type="ARBA" id="ARBA00024524"/>
    </source>
</evidence>
<dbReference type="PANTHER" id="PTHR12756:SF12">
    <property type="entry name" value="CYTOSOLIC CARBOXYPEPTIDASE-LIKE PROTEIN 5"/>
    <property type="match status" value="1"/>
</dbReference>